<name>A0A4E0RI78_FASHE</name>
<feature type="region of interest" description="Disordered" evidence="1">
    <location>
        <begin position="383"/>
        <end position="423"/>
    </location>
</feature>
<comment type="caution">
    <text evidence="2">The sequence shown here is derived from an EMBL/GenBank/DDBJ whole genome shotgun (WGS) entry which is preliminary data.</text>
</comment>
<proteinExistence type="predicted"/>
<feature type="compositionally biased region" description="Polar residues" evidence="1">
    <location>
        <begin position="405"/>
        <end position="423"/>
    </location>
</feature>
<protein>
    <submittedName>
        <fullName evidence="2">Uncharacterized protein</fullName>
    </submittedName>
</protein>
<reference evidence="2" key="1">
    <citation type="submission" date="2019-03" db="EMBL/GenBank/DDBJ databases">
        <title>Improved annotation for the trematode Fasciola hepatica.</title>
        <authorList>
            <person name="Choi Y.-J."/>
            <person name="Martin J."/>
            <person name="Mitreva M."/>
        </authorList>
    </citation>
    <scope>NUCLEOTIDE SEQUENCE [LARGE SCALE GENOMIC DNA]</scope>
</reference>
<gene>
    <name evidence="2" type="ORF">D915_001674</name>
</gene>
<dbReference type="EMBL" id="JXXN02000367">
    <property type="protein sequence ID" value="THD27626.1"/>
    <property type="molecule type" value="Genomic_DNA"/>
</dbReference>
<organism evidence="2 3">
    <name type="scientific">Fasciola hepatica</name>
    <name type="common">Liver fluke</name>
    <dbReference type="NCBI Taxonomy" id="6192"/>
    <lineage>
        <taxon>Eukaryota</taxon>
        <taxon>Metazoa</taxon>
        <taxon>Spiralia</taxon>
        <taxon>Lophotrochozoa</taxon>
        <taxon>Platyhelminthes</taxon>
        <taxon>Trematoda</taxon>
        <taxon>Digenea</taxon>
        <taxon>Plagiorchiida</taxon>
        <taxon>Echinostomata</taxon>
        <taxon>Echinostomatoidea</taxon>
        <taxon>Fasciolidae</taxon>
        <taxon>Fasciola</taxon>
    </lineage>
</organism>
<sequence>MASLSIFPLTYLGNSSLQQTRDDELETIYELLLTQYLNFLRRVMSDGKTMGETLSESYETVIIAIGNGQFTIRTTETERFRDQKFRKHFDKRFTSEQLIYFNCYYFEVVTPMGRDERKCFAYFRRAVDTRRCVPEDALIQLDSSISHWLLRNRHLARPPLIYCIVANKEFTSGLDCHVFLADNVQVGLRVVRCLAELRQPSDSISDGLKAPNPEKRYNSPRRNVSRRHVAHRGRLDRTDKKIHSPRSRSYESHLRSPLIGYCPGCVVAGEHNCYVNIRNEPQIHRSHTNLLHPCTGKPHYSLCDAHYCAYCGRTLDSSSSTSDSEDKKRRALQMKLGQEALDYYERHKRLATGDYHAQSRYPRDQSVPSQLEQRINRMNLGDYSSRSRNKMTEITGRIPSRPFGSASSKNSRTFLDSSLSLLP</sequence>
<feature type="region of interest" description="Disordered" evidence="1">
    <location>
        <begin position="204"/>
        <end position="230"/>
    </location>
</feature>
<dbReference type="Proteomes" id="UP000230066">
    <property type="component" value="Unassembled WGS sequence"/>
</dbReference>
<evidence type="ECO:0000313" key="3">
    <source>
        <dbReference type="Proteomes" id="UP000230066"/>
    </source>
</evidence>
<accession>A0A4E0RI78</accession>
<dbReference type="AlphaFoldDB" id="A0A4E0RI78"/>
<evidence type="ECO:0000313" key="2">
    <source>
        <dbReference type="EMBL" id="THD27626.1"/>
    </source>
</evidence>
<keyword evidence="3" id="KW-1185">Reference proteome</keyword>
<evidence type="ECO:0000256" key="1">
    <source>
        <dbReference type="SAM" id="MobiDB-lite"/>
    </source>
</evidence>